<evidence type="ECO:0000313" key="2">
    <source>
        <dbReference type="Proteomes" id="UP000669317"/>
    </source>
</evidence>
<organism evidence="1 2">
    <name type="scientific">Bradyrhizobium vignae</name>
    <dbReference type="NCBI Taxonomy" id="1549949"/>
    <lineage>
        <taxon>Bacteria</taxon>
        <taxon>Pseudomonadati</taxon>
        <taxon>Pseudomonadota</taxon>
        <taxon>Alphaproteobacteria</taxon>
        <taxon>Hyphomicrobiales</taxon>
        <taxon>Nitrobacteraceae</taxon>
        <taxon>Bradyrhizobium</taxon>
    </lineage>
</organism>
<dbReference type="RefSeq" id="WP_209296060.1">
    <property type="nucleotide sequence ID" value="NZ_JAGIKT010000065.1"/>
</dbReference>
<proteinExistence type="predicted"/>
<reference evidence="1 2" key="1">
    <citation type="submission" date="2021-03" db="EMBL/GenBank/DDBJ databases">
        <title>Genome Sequence of Bradyrhizobium vignae strain ISRA400.</title>
        <authorList>
            <person name="Tisa L.S."/>
            <person name="Svistoonoff S."/>
            <person name="Hocher V."/>
            <person name="Fall S."/>
            <person name="Zaiya A."/>
            <person name="Naing D."/>
            <person name="Niang N."/>
            <person name="Diouf A."/>
            <person name="Dasylva M.C."/>
            <person name="Toure O."/>
            <person name="Gueye M."/>
            <person name="Gully D."/>
            <person name="Tisseyre P."/>
            <person name="Simpson S."/>
            <person name="Morris K."/>
            <person name="Thomas W.K."/>
        </authorList>
    </citation>
    <scope>NUCLEOTIDE SEQUENCE [LARGE SCALE GENOMIC DNA]</scope>
    <source>
        <strain evidence="1 2">ISRA400</strain>
    </source>
</reference>
<sequence>MPWLVPGIHVFVLHGKAWLAGTSPAMTLDRQSVLDSAHRGKGECISNAAALA</sequence>
<gene>
    <name evidence="1" type="ORF">JWS04_26065</name>
</gene>
<comment type="caution">
    <text evidence="1">The sequence shown here is derived from an EMBL/GenBank/DDBJ whole genome shotgun (WGS) entry which is preliminary data.</text>
</comment>
<name>A0ABS4A249_9BRAD</name>
<dbReference type="EMBL" id="JAGIKT010000065">
    <property type="protein sequence ID" value="MBP0114470.1"/>
    <property type="molecule type" value="Genomic_DNA"/>
</dbReference>
<evidence type="ECO:0000313" key="1">
    <source>
        <dbReference type="EMBL" id="MBP0114470.1"/>
    </source>
</evidence>
<keyword evidence="2" id="KW-1185">Reference proteome</keyword>
<accession>A0ABS4A249</accession>
<dbReference type="Proteomes" id="UP000669317">
    <property type="component" value="Unassembled WGS sequence"/>
</dbReference>
<protein>
    <submittedName>
        <fullName evidence="1">Uncharacterized protein</fullName>
    </submittedName>
</protein>